<keyword evidence="3" id="KW-1185">Reference proteome</keyword>
<dbReference type="PANTHER" id="PTHR47489">
    <property type="entry name" value="ACYL-COA N-ACYLTRANSFERASES (NAT) SUPERFAMILY PROTEIN"/>
    <property type="match status" value="1"/>
</dbReference>
<dbReference type="Proteomes" id="UP001346149">
    <property type="component" value="Unassembled WGS sequence"/>
</dbReference>
<evidence type="ECO:0000313" key="2">
    <source>
        <dbReference type="EMBL" id="KAK4778667.1"/>
    </source>
</evidence>
<proteinExistence type="predicted"/>
<accession>A0AAN7QU29</accession>
<feature type="region of interest" description="Disordered" evidence="1">
    <location>
        <begin position="14"/>
        <end position="42"/>
    </location>
</feature>
<dbReference type="EMBL" id="JAXQNO010000017">
    <property type="protein sequence ID" value="KAK4778667.1"/>
    <property type="molecule type" value="Genomic_DNA"/>
</dbReference>
<dbReference type="AlphaFoldDB" id="A0AAN7QU29"/>
<sequence>MLCLWESTYAVDKNDRNRSSPSSLAPPRLPFRPPSLTPPTSPSALHIHSPFLDDPFRLRFEKLRFLEGYFYSEELKLGWLTVRVMRAEEMDETVGLLAEFLDSMLLRVTYLAVQQYLVKQYLIERRRTMPHKLPRVLQRKNKG</sequence>
<evidence type="ECO:0000313" key="3">
    <source>
        <dbReference type="Proteomes" id="UP001346149"/>
    </source>
</evidence>
<gene>
    <name evidence="2" type="ORF">SAY86_006195</name>
</gene>
<organism evidence="2 3">
    <name type="scientific">Trapa natans</name>
    <name type="common">Water chestnut</name>
    <dbReference type="NCBI Taxonomy" id="22666"/>
    <lineage>
        <taxon>Eukaryota</taxon>
        <taxon>Viridiplantae</taxon>
        <taxon>Streptophyta</taxon>
        <taxon>Embryophyta</taxon>
        <taxon>Tracheophyta</taxon>
        <taxon>Spermatophyta</taxon>
        <taxon>Magnoliopsida</taxon>
        <taxon>eudicotyledons</taxon>
        <taxon>Gunneridae</taxon>
        <taxon>Pentapetalae</taxon>
        <taxon>rosids</taxon>
        <taxon>malvids</taxon>
        <taxon>Myrtales</taxon>
        <taxon>Lythraceae</taxon>
        <taxon>Trapa</taxon>
    </lineage>
</organism>
<dbReference type="PANTHER" id="PTHR47489:SF2">
    <property type="entry name" value="GCN5-RELATED N-ACETYLTRANSFERASE 5, CHLOROPLASTIC"/>
    <property type="match status" value="1"/>
</dbReference>
<feature type="compositionally biased region" description="Pro residues" evidence="1">
    <location>
        <begin position="27"/>
        <end position="41"/>
    </location>
</feature>
<name>A0AAN7QU29_TRANT</name>
<protein>
    <submittedName>
        <fullName evidence="2">Uncharacterized protein</fullName>
    </submittedName>
</protein>
<comment type="caution">
    <text evidence="2">The sequence shown here is derived from an EMBL/GenBank/DDBJ whole genome shotgun (WGS) entry which is preliminary data.</text>
</comment>
<evidence type="ECO:0000256" key="1">
    <source>
        <dbReference type="SAM" id="MobiDB-lite"/>
    </source>
</evidence>
<reference evidence="2 3" key="1">
    <citation type="journal article" date="2023" name="Hortic Res">
        <title>Pangenome of water caltrop reveals structural variations and asymmetric subgenome divergence after allopolyploidization.</title>
        <authorList>
            <person name="Zhang X."/>
            <person name="Chen Y."/>
            <person name="Wang L."/>
            <person name="Yuan Y."/>
            <person name="Fang M."/>
            <person name="Shi L."/>
            <person name="Lu R."/>
            <person name="Comes H.P."/>
            <person name="Ma Y."/>
            <person name="Chen Y."/>
            <person name="Huang G."/>
            <person name="Zhou Y."/>
            <person name="Zheng Z."/>
            <person name="Qiu Y."/>
        </authorList>
    </citation>
    <scope>NUCLEOTIDE SEQUENCE [LARGE SCALE GENOMIC DNA]</scope>
    <source>
        <strain evidence="2">F231</strain>
    </source>
</reference>